<feature type="region of interest" description="Disordered" evidence="1">
    <location>
        <begin position="1"/>
        <end position="66"/>
    </location>
</feature>
<proteinExistence type="predicted"/>
<comment type="caution">
    <text evidence="2">The sequence shown here is derived from an EMBL/GenBank/DDBJ whole genome shotgun (WGS) entry which is preliminary data.</text>
</comment>
<feature type="compositionally biased region" description="Pro residues" evidence="1">
    <location>
        <begin position="51"/>
        <end position="62"/>
    </location>
</feature>
<feature type="compositionally biased region" description="Polar residues" evidence="1">
    <location>
        <begin position="13"/>
        <end position="38"/>
    </location>
</feature>
<reference evidence="2 3" key="1">
    <citation type="submission" date="2019-03" db="EMBL/GenBank/DDBJ databases">
        <title>First draft genome of Liparis tanakae, snailfish: a comprehensive survey of snailfish specific genes.</title>
        <authorList>
            <person name="Kim W."/>
            <person name="Song I."/>
            <person name="Jeong J.-H."/>
            <person name="Kim D."/>
            <person name="Kim S."/>
            <person name="Ryu S."/>
            <person name="Song J.Y."/>
            <person name="Lee S.K."/>
        </authorList>
    </citation>
    <scope>NUCLEOTIDE SEQUENCE [LARGE SCALE GENOMIC DNA]</scope>
    <source>
        <tissue evidence="2">Muscle</tissue>
    </source>
</reference>
<sequence>MSKKRKSPDDQNFVESPSAGCSDQGSVAEQTFTDSLQKATPGPVHDRASWAPPPGPSPPPPQLMCVGLDQCQGTVHELSVETDDILLTASIDPSSACRGSLIKERGAGEDAQICGSHYQVPIGPSAERLQSSASVQMFSGEHDPWSLMWLRAWGGRGSATSNHQFE</sequence>
<protein>
    <submittedName>
        <fullName evidence="2">Uncharacterized protein</fullName>
    </submittedName>
</protein>
<accession>A0A4Z2HMC4</accession>
<evidence type="ECO:0000313" key="2">
    <source>
        <dbReference type="EMBL" id="TNN66691.1"/>
    </source>
</evidence>
<dbReference type="AlphaFoldDB" id="A0A4Z2HMC4"/>
<keyword evidence="3" id="KW-1185">Reference proteome</keyword>
<dbReference type="EMBL" id="SRLO01000215">
    <property type="protein sequence ID" value="TNN66691.1"/>
    <property type="molecule type" value="Genomic_DNA"/>
</dbReference>
<name>A0A4Z2HMC4_9TELE</name>
<organism evidence="2 3">
    <name type="scientific">Liparis tanakae</name>
    <name type="common">Tanaka's snailfish</name>
    <dbReference type="NCBI Taxonomy" id="230148"/>
    <lineage>
        <taxon>Eukaryota</taxon>
        <taxon>Metazoa</taxon>
        <taxon>Chordata</taxon>
        <taxon>Craniata</taxon>
        <taxon>Vertebrata</taxon>
        <taxon>Euteleostomi</taxon>
        <taxon>Actinopterygii</taxon>
        <taxon>Neopterygii</taxon>
        <taxon>Teleostei</taxon>
        <taxon>Neoteleostei</taxon>
        <taxon>Acanthomorphata</taxon>
        <taxon>Eupercaria</taxon>
        <taxon>Perciformes</taxon>
        <taxon>Cottioidei</taxon>
        <taxon>Cottales</taxon>
        <taxon>Liparidae</taxon>
        <taxon>Liparis</taxon>
    </lineage>
</organism>
<gene>
    <name evidence="2" type="ORF">EYF80_023080</name>
</gene>
<evidence type="ECO:0000313" key="3">
    <source>
        <dbReference type="Proteomes" id="UP000314294"/>
    </source>
</evidence>
<evidence type="ECO:0000256" key="1">
    <source>
        <dbReference type="SAM" id="MobiDB-lite"/>
    </source>
</evidence>
<dbReference type="Proteomes" id="UP000314294">
    <property type="component" value="Unassembled WGS sequence"/>
</dbReference>